<keyword evidence="2" id="KW-0012">Acyltransferase</keyword>
<name>A0A6I9UJ24_SESIN</name>
<dbReference type="KEGG" id="sind:105178538"/>
<dbReference type="GO" id="GO:0016747">
    <property type="term" value="F:acyltransferase activity, transferring groups other than amino-acyl groups"/>
    <property type="evidence" value="ECO:0007669"/>
    <property type="project" value="UniProtKB-ARBA"/>
</dbReference>
<dbReference type="PANTHER" id="PTHR31625">
    <property type="match status" value="1"/>
</dbReference>
<reference evidence="4" key="1">
    <citation type="submission" date="2025-08" db="UniProtKB">
        <authorList>
            <consortium name="RefSeq"/>
        </authorList>
    </citation>
    <scope>IDENTIFICATION</scope>
</reference>
<evidence type="ECO:0000313" key="4">
    <source>
        <dbReference type="RefSeq" id="XP_011100332.1"/>
    </source>
</evidence>
<keyword evidence="1" id="KW-0808">Transferase</keyword>
<gene>
    <name evidence="4" type="primary">LOC105178538</name>
</gene>
<dbReference type="Gramene" id="SIN_1016917.t">
    <property type="protein sequence ID" value="SIN_1016917.t.cds1"/>
    <property type="gene ID" value="SIN_1016917"/>
</dbReference>
<accession>A0A6I9UJ24</accession>
<dbReference type="FunCoup" id="A0A6I9UJ24">
    <property type="interactions" value="297"/>
</dbReference>
<dbReference type="InterPro" id="IPR051504">
    <property type="entry name" value="Plant_metabolite_acyltrans"/>
</dbReference>
<evidence type="ECO:0000313" key="3">
    <source>
        <dbReference type="Proteomes" id="UP000504604"/>
    </source>
</evidence>
<dbReference type="Pfam" id="PF02458">
    <property type="entry name" value="Transferase"/>
    <property type="match status" value="1"/>
</dbReference>
<keyword evidence="3" id="KW-1185">Reference proteome</keyword>
<dbReference type="OrthoDB" id="1862401at2759"/>
<evidence type="ECO:0000256" key="1">
    <source>
        <dbReference type="ARBA" id="ARBA00022679"/>
    </source>
</evidence>
<protein>
    <submittedName>
        <fullName evidence="4">Malonyl-coenzyme:anthocyanin 5-O-glucoside-6'''-O-malonyltransferase-like</fullName>
    </submittedName>
</protein>
<dbReference type="InParanoid" id="A0A6I9UJ24"/>
<dbReference type="AlphaFoldDB" id="A0A6I9UJ24"/>
<sequence length="450" mass="50426">MATVLETCRVLAPPCVAPELSMPLNFLDIPWLHSNPVHRLLFYDYPCSKPYFLETVAPKLKESLSLTLRHYLLVAGDLIFHLNSEKVPEIRYVARDSAVSLTIAESASGFDDIIGNHARDADQFYEFVAEIDPVTDESGYQRLPVMALKVTLFPGRGMCIGFTNLHCLGDASSIVGFMKAWASISKLGADEEFLNKQGEFLPILDRSIIKDPLGIKTTFLKVIRDVPLKSTSLPLPTNRVRATYILRQTDIQKLKDLVLEKKPGLVQVSSFTVTASYVWTCFIKSGEQVDDDELEFFCFAADIRSRIDPPVPANYFGNCLSYGLAIMEHKQLVGEEGFVMAAEAIADQIKNKVNNKDEVLKGAENWVSDLRAMNVIRAFWVSGSPKFDLYNADFGWGSPRKLEVLMIDEQKYSMSLCKSRDSDGVLEIGMSLPKARMETFATIFNDGLRF</sequence>
<dbReference type="GeneID" id="105178538"/>
<dbReference type="InterPro" id="IPR023213">
    <property type="entry name" value="CAT-like_dom_sf"/>
</dbReference>
<evidence type="ECO:0000256" key="2">
    <source>
        <dbReference type="ARBA" id="ARBA00023315"/>
    </source>
</evidence>
<proteinExistence type="predicted"/>
<dbReference type="RefSeq" id="XP_011100332.1">
    <property type="nucleotide sequence ID" value="XM_011102030.2"/>
</dbReference>
<dbReference type="Proteomes" id="UP000504604">
    <property type="component" value="Linkage group LG16"/>
</dbReference>
<dbReference type="Gene3D" id="3.30.559.10">
    <property type="entry name" value="Chloramphenicol acetyltransferase-like domain"/>
    <property type="match status" value="2"/>
</dbReference>
<organism evidence="3 4">
    <name type="scientific">Sesamum indicum</name>
    <name type="common">Oriental sesame</name>
    <name type="synonym">Sesamum orientale</name>
    <dbReference type="NCBI Taxonomy" id="4182"/>
    <lineage>
        <taxon>Eukaryota</taxon>
        <taxon>Viridiplantae</taxon>
        <taxon>Streptophyta</taxon>
        <taxon>Embryophyta</taxon>
        <taxon>Tracheophyta</taxon>
        <taxon>Spermatophyta</taxon>
        <taxon>Magnoliopsida</taxon>
        <taxon>eudicotyledons</taxon>
        <taxon>Gunneridae</taxon>
        <taxon>Pentapetalae</taxon>
        <taxon>asterids</taxon>
        <taxon>lamiids</taxon>
        <taxon>Lamiales</taxon>
        <taxon>Pedaliaceae</taxon>
        <taxon>Sesamum</taxon>
    </lineage>
</organism>